<dbReference type="GO" id="GO:0006493">
    <property type="term" value="P:protein O-linked glycosylation"/>
    <property type="evidence" value="ECO:0007669"/>
    <property type="project" value="TreeGrafter"/>
</dbReference>
<dbReference type="PANTHER" id="PTHR11214:SF314">
    <property type="entry name" value="HEXOSYLTRANSFERASE"/>
    <property type="match status" value="1"/>
</dbReference>
<keyword evidence="9" id="KW-0472">Membrane</keyword>
<evidence type="ECO:0000256" key="10">
    <source>
        <dbReference type="RuleBase" id="RU363063"/>
    </source>
</evidence>
<evidence type="ECO:0000256" key="7">
    <source>
        <dbReference type="ARBA" id="ARBA00022989"/>
    </source>
</evidence>
<keyword evidence="12" id="KW-1185">Reference proteome</keyword>
<evidence type="ECO:0000256" key="1">
    <source>
        <dbReference type="ARBA" id="ARBA00004323"/>
    </source>
</evidence>
<dbReference type="Pfam" id="PF01762">
    <property type="entry name" value="Galactosyl_T"/>
    <property type="match status" value="1"/>
</dbReference>
<dbReference type="PANTHER" id="PTHR11214">
    <property type="entry name" value="BETA-1,3-N-ACETYLGLUCOSAMINYLTRANSFERASE"/>
    <property type="match status" value="1"/>
</dbReference>
<proteinExistence type="inferred from homology"/>
<dbReference type="EMBL" id="JABSTR010000011">
    <property type="protein sequence ID" value="KAH9380947.1"/>
    <property type="molecule type" value="Genomic_DNA"/>
</dbReference>
<comment type="similarity">
    <text evidence="2 10">Belongs to the glycosyltransferase 31 family.</text>
</comment>
<dbReference type="VEuPathDB" id="VectorBase:HLOH_063739"/>
<accession>A0A9J6H0V5</accession>
<evidence type="ECO:0000256" key="6">
    <source>
        <dbReference type="ARBA" id="ARBA00022968"/>
    </source>
</evidence>
<keyword evidence="3 10" id="KW-0328">Glycosyltransferase</keyword>
<keyword evidence="4" id="KW-0808">Transferase</keyword>
<sequence length="330" mass="35930">MTLVIYFRDRRAAGELYPGFAVESAVFNAPFRWRSSGAFRMRPASNELLIQPPEGLCTRAFAAGENGTARAETFVVAVHSAPHHFENRLAIRATWARDSGAALQTGGTDVLVVFAMGQPSASPRKQQTQLRIASEAALYRDVIQGSFPGTFSASLPLNAITLKWVSIACPQASYVVKVSDDSFVNVWRLRELLGGAKPRSPTVYAHIYQKPSVWNGHRLTLVRNNICVACGYAVSGDAVNGLLNRAMSGGFISVEHLFWNVSRDRVAPVKLVNMRAFSTTRGLDSDPLPCGVKNAIASHHLSAGSMYEAWKALHNDTAPCDASRTALNIR</sequence>
<evidence type="ECO:0000256" key="8">
    <source>
        <dbReference type="ARBA" id="ARBA00023034"/>
    </source>
</evidence>
<name>A0A9J6H0V5_HAELO</name>
<reference evidence="11 12" key="1">
    <citation type="journal article" date="2020" name="Cell">
        <title>Large-Scale Comparative Analyses of Tick Genomes Elucidate Their Genetic Diversity and Vector Capacities.</title>
        <authorList>
            <consortium name="Tick Genome and Microbiome Consortium (TIGMIC)"/>
            <person name="Jia N."/>
            <person name="Wang J."/>
            <person name="Shi W."/>
            <person name="Du L."/>
            <person name="Sun Y."/>
            <person name="Zhan W."/>
            <person name="Jiang J.F."/>
            <person name="Wang Q."/>
            <person name="Zhang B."/>
            <person name="Ji P."/>
            <person name="Bell-Sakyi L."/>
            <person name="Cui X.M."/>
            <person name="Yuan T.T."/>
            <person name="Jiang B.G."/>
            <person name="Yang W.F."/>
            <person name="Lam T.T."/>
            <person name="Chang Q.C."/>
            <person name="Ding S.J."/>
            <person name="Wang X.J."/>
            <person name="Zhu J.G."/>
            <person name="Ruan X.D."/>
            <person name="Zhao L."/>
            <person name="Wei J.T."/>
            <person name="Ye R.Z."/>
            <person name="Que T.C."/>
            <person name="Du C.H."/>
            <person name="Zhou Y.H."/>
            <person name="Cheng J.X."/>
            <person name="Dai P.F."/>
            <person name="Guo W.B."/>
            <person name="Han X.H."/>
            <person name="Huang E.J."/>
            <person name="Li L.F."/>
            <person name="Wei W."/>
            <person name="Gao Y.C."/>
            <person name="Liu J.Z."/>
            <person name="Shao H.Z."/>
            <person name="Wang X."/>
            <person name="Wang C.C."/>
            <person name="Yang T.C."/>
            <person name="Huo Q.B."/>
            <person name="Li W."/>
            <person name="Chen H.Y."/>
            <person name="Chen S.E."/>
            <person name="Zhou L.G."/>
            <person name="Ni X.B."/>
            <person name="Tian J.H."/>
            <person name="Sheng Y."/>
            <person name="Liu T."/>
            <person name="Pan Y.S."/>
            <person name="Xia L.Y."/>
            <person name="Li J."/>
            <person name="Zhao F."/>
            <person name="Cao W.C."/>
        </authorList>
    </citation>
    <scope>NUCLEOTIDE SEQUENCE [LARGE SCALE GENOMIC DNA]</scope>
    <source>
        <strain evidence="11">HaeL-2018</strain>
    </source>
</reference>
<evidence type="ECO:0000256" key="5">
    <source>
        <dbReference type="ARBA" id="ARBA00022692"/>
    </source>
</evidence>
<protein>
    <recommendedName>
        <fullName evidence="10">Hexosyltransferase</fullName>
        <ecNumber evidence="10">2.4.1.-</ecNumber>
    </recommendedName>
</protein>
<evidence type="ECO:0000256" key="9">
    <source>
        <dbReference type="ARBA" id="ARBA00023136"/>
    </source>
</evidence>
<dbReference type="GO" id="GO:0000139">
    <property type="term" value="C:Golgi membrane"/>
    <property type="evidence" value="ECO:0007669"/>
    <property type="project" value="UniProtKB-SubCell"/>
</dbReference>
<dbReference type="InterPro" id="IPR002659">
    <property type="entry name" value="Glyco_trans_31"/>
</dbReference>
<keyword evidence="5" id="KW-0812">Transmembrane</keyword>
<organism evidence="11 12">
    <name type="scientific">Haemaphysalis longicornis</name>
    <name type="common">Bush tick</name>
    <dbReference type="NCBI Taxonomy" id="44386"/>
    <lineage>
        <taxon>Eukaryota</taxon>
        <taxon>Metazoa</taxon>
        <taxon>Ecdysozoa</taxon>
        <taxon>Arthropoda</taxon>
        <taxon>Chelicerata</taxon>
        <taxon>Arachnida</taxon>
        <taxon>Acari</taxon>
        <taxon>Parasitiformes</taxon>
        <taxon>Ixodida</taxon>
        <taxon>Ixodoidea</taxon>
        <taxon>Ixodidae</taxon>
        <taxon>Haemaphysalinae</taxon>
        <taxon>Haemaphysalis</taxon>
    </lineage>
</organism>
<keyword evidence="8 10" id="KW-0333">Golgi apparatus</keyword>
<evidence type="ECO:0000313" key="12">
    <source>
        <dbReference type="Proteomes" id="UP000821853"/>
    </source>
</evidence>
<evidence type="ECO:0000256" key="4">
    <source>
        <dbReference type="ARBA" id="ARBA00022679"/>
    </source>
</evidence>
<keyword evidence="6" id="KW-0735">Signal-anchor</keyword>
<evidence type="ECO:0000256" key="3">
    <source>
        <dbReference type="ARBA" id="ARBA00022676"/>
    </source>
</evidence>
<dbReference type="OrthoDB" id="5512589at2759"/>
<comment type="subcellular location">
    <subcellularLocation>
        <location evidence="1 10">Golgi apparatus membrane</location>
        <topology evidence="1 10">Single-pass type II membrane protein</topology>
    </subcellularLocation>
</comment>
<evidence type="ECO:0000256" key="2">
    <source>
        <dbReference type="ARBA" id="ARBA00008661"/>
    </source>
</evidence>
<dbReference type="Gene3D" id="3.90.550.50">
    <property type="match status" value="1"/>
</dbReference>
<dbReference type="EC" id="2.4.1.-" evidence="10"/>
<dbReference type="OMA" id="DMHEAWK"/>
<comment type="caution">
    <text evidence="11">The sequence shown here is derived from an EMBL/GenBank/DDBJ whole genome shotgun (WGS) entry which is preliminary data.</text>
</comment>
<dbReference type="GO" id="GO:0016758">
    <property type="term" value="F:hexosyltransferase activity"/>
    <property type="evidence" value="ECO:0007669"/>
    <property type="project" value="InterPro"/>
</dbReference>
<evidence type="ECO:0000313" key="11">
    <source>
        <dbReference type="EMBL" id="KAH9380947.1"/>
    </source>
</evidence>
<keyword evidence="7" id="KW-1133">Transmembrane helix</keyword>
<dbReference type="Proteomes" id="UP000821853">
    <property type="component" value="Chromosome 9"/>
</dbReference>
<dbReference type="AlphaFoldDB" id="A0A9J6H0V5"/>
<gene>
    <name evidence="11" type="ORF">HPB48_008166</name>
</gene>